<dbReference type="InterPro" id="IPR044722">
    <property type="entry name" value="SecA_SF2_C"/>
</dbReference>
<dbReference type="InterPro" id="IPR014018">
    <property type="entry name" value="SecA_motor_DEAD"/>
</dbReference>
<dbReference type="PROSITE" id="PS51192">
    <property type="entry name" value="HELICASE_ATP_BIND_1"/>
    <property type="match status" value="1"/>
</dbReference>
<dbReference type="InterPro" id="IPR020937">
    <property type="entry name" value="SecA_CS"/>
</dbReference>
<dbReference type="HAMAP" id="MF_01382">
    <property type="entry name" value="SecA"/>
    <property type="match status" value="1"/>
</dbReference>
<keyword evidence="5" id="KW-0653">Protein transport</keyword>
<evidence type="ECO:0000256" key="5">
    <source>
        <dbReference type="ARBA" id="ARBA00022927"/>
    </source>
</evidence>
<evidence type="ECO:0000259" key="10">
    <source>
        <dbReference type="PROSITE" id="PS51194"/>
    </source>
</evidence>
<dbReference type="GO" id="GO:0031522">
    <property type="term" value="C:cell envelope Sec protein transport complex"/>
    <property type="evidence" value="ECO:0007669"/>
    <property type="project" value="TreeGrafter"/>
</dbReference>
<evidence type="ECO:0000259" key="9">
    <source>
        <dbReference type="PROSITE" id="PS51192"/>
    </source>
</evidence>
<keyword evidence="7" id="KW-0811">Translocation</keyword>
<dbReference type="SMART" id="SM00958">
    <property type="entry name" value="SecA_PP_bind"/>
    <property type="match status" value="1"/>
</dbReference>
<evidence type="ECO:0000256" key="1">
    <source>
        <dbReference type="ARBA" id="ARBA00022448"/>
    </source>
</evidence>
<evidence type="ECO:0000313" key="12">
    <source>
        <dbReference type="EMBL" id="KKN82118.1"/>
    </source>
</evidence>
<dbReference type="InterPro" id="IPR011115">
    <property type="entry name" value="SecA_DEAD"/>
</dbReference>
<dbReference type="InterPro" id="IPR027417">
    <property type="entry name" value="P-loop_NTPase"/>
</dbReference>
<dbReference type="PRINTS" id="PR00906">
    <property type="entry name" value="SECA"/>
</dbReference>
<evidence type="ECO:0000256" key="7">
    <source>
        <dbReference type="ARBA" id="ARBA00023010"/>
    </source>
</evidence>
<feature type="domain" description="Helicase ATP-binding" evidence="9">
    <location>
        <begin position="114"/>
        <end position="292"/>
    </location>
</feature>
<organism evidence="12">
    <name type="scientific">marine sediment metagenome</name>
    <dbReference type="NCBI Taxonomy" id="412755"/>
    <lineage>
        <taxon>unclassified sequences</taxon>
        <taxon>metagenomes</taxon>
        <taxon>ecological metagenomes</taxon>
    </lineage>
</organism>
<dbReference type="GO" id="GO:0005829">
    <property type="term" value="C:cytosol"/>
    <property type="evidence" value="ECO:0007669"/>
    <property type="project" value="TreeGrafter"/>
</dbReference>
<dbReference type="InterPro" id="IPR001650">
    <property type="entry name" value="Helicase_C-like"/>
</dbReference>
<dbReference type="GO" id="GO:0006605">
    <property type="term" value="P:protein targeting"/>
    <property type="evidence" value="ECO:0007669"/>
    <property type="project" value="InterPro"/>
</dbReference>
<keyword evidence="6" id="KW-1278">Translocase</keyword>
<sequence length="662" mass="73980">MLELPSTTWRTLAQRRPGKPLPSGLDAIWDAAGGWLKRLRVTRRQFLTRADRIIAMDKAFANMAEAKLREHSDQFRERFRRGRDTPQDLDRAFALIREVAFRQIGLKPFAVQVAGALALEADCIVEMATGEGKTLTATLPATVAGWRGKGCHIITANDYLAQRDAEEMSPIYRFCGLSVASIQQETEPPDRFAAYHADITYTTNKEVAADFLRDRLALGGIKALPEALLAKLVDGGGSAADRLVQRGLARAIVDEADSILVDEAVTPLIISGEAPNPQQVEAFQQAAHLATELQEDTHYRVNHRYREVDITPTGKRRLGELAAPLGGIWHGARRREELVTQALTARALYHRDKQYVVQEDEVVIVDEFTGRLMPDREWRDGLHQAVTAKEQLDIEPPKETYARVSFQRFFRMYRSLAGMTGTAAEAWREFWQVYHLPIVVIPTDRPCIRQVLPAQVYATGEGKWRAIVDEIRRLNETGRPVLVGTRSVRASERLSQMLTQAGLDHQVLNAVRHAEEAQVVARAGQAGRITVATNMAGRGTDIKLGQGVAELGGLHVIATERHEAGRIDRQLFGRCARQGDAGTAQAFEALDDELVQRHAKTFSAALRRRYGSTTSEISSTLTRTMFDRTQRRAERLALRQRKGVLRTDDWLDQYLGFAGSEV</sequence>
<dbReference type="CDD" id="cd17928">
    <property type="entry name" value="DEXDc_SecA"/>
    <property type="match status" value="1"/>
</dbReference>
<dbReference type="GO" id="GO:0017038">
    <property type="term" value="P:protein import"/>
    <property type="evidence" value="ECO:0007669"/>
    <property type="project" value="InterPro"/>
</dbReference>
<accession>A0A0F9WTG1</accession>
<dbReference type="PROSITE" id="PS01312">
    <property type="entry name" value="SECA"/>
    <property type="match status" value="1"/>
</dbReference>
<dbReference type="Pfam" id="PF01043">
    <property type="entry name" value="SecA_PP_bind"/>
    <property type="match status" value="1"/>
</dbReference>
<dbReference type="EMBL" id="LAZR01000205">
    <property type="protein sequence ID" value="KKN82118.1"/>
    <property type="molecule type" value="Genomic_DNA"/>
</dbReference>
<evidence type="ECO:0000256" key="3">
    <source>
        <dbReference type="ARBA" id="ARBA00022741"/>
    </source>
</evidence>
<evidence type="ECO:0000256" key="8">
    <source>
        <dbReference type="ARBA" id="ARBA00023136"/>
    </source>
</evidence>
<dbReference type="Gene3D" id="3.40.50.300">
    <property type="entry name" value="P-loop containing nucleotide triphosphate hydrolases"/>
    <property type="match status" value="2"/>
</dbReference>
<name>A0A0F9WTG1_9ZZZZ</name>
<keyword evidence="3" id="KW-0547">Nucleotide-binding</keyword>
<reference evidence="12" key="1">
    <citation type="journal article" date="2015" name="Nature">
        <title>Complex archaea that bridge the gap between prokaryotes and eukaryotes.</title>
        <authorList>
            <person name="Spang A."/>
            <person name="Saw J.H."/>
            <person name="Jorgensen S.L."/>
            <person name="Zaremba-Niedzwiedzka K."/>
            <person name="Martijn J."/>
            <person name="Lind A.E."/>
            <person name="van Eijk R."/>
            <person name="Schleper C."/>
            <person name="Guy L."/>
            <person name="Ettema T.J."/>
        </authorList>
    </citation>
    <scope>NUCLEOTIDE SEQUENCE</scope>
</reference>
<dbReference type="InterPro" id="IPR011130">
    <property type="entry name" value="SecA_preprotein_X-link_dom"/>
</dbReference>
<evidence type="ECO:0000256" key="6">
    <source>
        <dbReference type="ARBA" id="ARBA00022967"/>
    </source>
</evidence>
<dbReference type="Pfam" id="PF21090">
    <property type="entry name" value="P-loop_SecA"/>
    <property type="match status" value="2"/>
</dbReference>
<dbReference type="SMART" id="SM00957">
    <property type="entry name" value="SecA_DEAD"/>
    <property type="match status" value="1"/>
</dbReference>
<evidence type="ECO:0000256" key="4">
    <source>
        <dbReference type="ARBA" id="ARBA00022840"/>
    </source>
</evidence>
<protein>
    <submittedName>
        <fullName evidence="12">Uncharacterized protein</fullName>
    </submittedName>
</protein>
<dbReference type="GO" id="GO:0006886">
    <property type="term" value="P:intracellular protein transport"/>
    <property type="evidence" value="ECO:0007669"/>
    <property type="project" value="InterPro"/>
</dbReference>
<dbReference type="PANTHER" id="PTHR30612">
    <property type="entry name" value="SECA INNER MEMBRANE COMPONENT OF SEC PROTEIN SECRETION SYSTEM"/>
    <property type="match status" value="1"/>
</dbReference>
<dbReference type="InterPro" id="IPR036670">
    <property type="entry name" value="SecA_X-link_sf"/>
</dbReference>
<keyword evidence="4" id="KW-0067">ATP-binding</keyword>
<dbReference type="AlphaFoldDB" id="A0A0F9WTG1"/>
<dbReference type="PANTHER" id="PTHR30612:SF0">
    <property type="entry name" value="CHLOROPLAST PROTEIN-TRANSPORTING ATPASE"/>
    <property type="match status" value="1"/>
</dbReference>
<dbReference type="InterPro" id="IPR014001">
    <property type="entry name" value="Helicase_ATP-bd"/>
</dbReference>
<keyword evidence="8" id="KW-0472">Membrane</keyword>
<proteinExistence type="inferred from homology"/>
<dbReference type="CDD" id="cd18803">
    <property type="entry name" value="SF2_C_secA"/>
    <property type="match status" value="1"/>
</dbReference>
<dbReference type="GO" id="GO:0005886">
    <property type="term" value="C:plasma membrane"/>
    <property type="evidence" value="ECO:0007669"/>
    <property type="project" value="TreeGrafter"/>
</dbReference>
<dbReference type="SUPFAM" id="SSF52540">
    <property type="entry name" value="P-loop containing nucleoside triphosphate hydrolases"/>
    <property type="match status" value="2"/>
</dbReference>
<keyword evidence="2" id="KW-0963">Cytoplasm</keyword>
<dbReference type="GO" id="GO:0005524">
    <property type="term" value="F:ATP binding"/>
    <property type="evidence" value="ECO:0007669"/>
    <property type="project" value="UniProtKB-KW"/>
</dbReference>
<evidence type="ECO:0000259" key="11">
    <source>
        <dbReference type="PROSITE" id="PS51196"/>
    </source>
</evidence>
<gene>
    <name evidence="12" type="ORF">LCGC14_0312300</name>
</gene>
<comment type="caution">
    <text evidence="12">The sequence shown here is derived from an EMBL/GenBank/DDBJ whole genome shotgun (WGS) entry which is preliminary data.</text>
</comment>
<dbReference type="Gene3D" id="3.90.1440.10">
    <property type="entry name" value="SecA, preprotein cross-linking domain"/>
    <property type="match status" value="1"/>
</dbReference>
<dbReference type="PROSITE" id="PS51194">
    <property type="entry name" value="HELICASE_CTER"/>
    <property type="match status" value="1"/>
</dbReference>
<keyword evidence="1" id="KW-0813">Transport</keyword>
<feature type="domain" description="Helicase C-terminal" evidence="10">
    <location>
        <begin position="466"/>
        <end position="617"/>
    </location>
</feature>
<dbReference type="InterPro" id="IPR000185">
    <property type="entry name" value="SecA"/>
</dbReference>
<dbReference type="FunFam" id="3.40.50.300:FF:000429">
    <property type="entry name" value="Preprotein translocase subunit SecA"/>
    <property type="match status" value="1"/>
</dbReference>
<evidence type="ECO:0000256" key="2">
    <source>
        <dbReference type="ARBA" id="ARBA00022490"/>
    </source>
</evidence>
<feature type="domain" description="SecA family profile" evidence="11">
    <location>
        <begin position="28"/>
        <end position="619"/>
    </location>
</feature>
<dbReference type="Pfam" id="PF07517">
    <property type="entry name" value="SecA_DEAD"/>
    <property type="match status" value="1"/>
</dbReference>
<dbReference type="SUPFAM" id="SSF81767">
    <property type="entry name" value="Pre-protein crosslinking domain of SecA"/>
    <property type="match status" value="1"/>
</dbReference>
<dbReference type="GO" id="GO:0043952">
    <property type="term" value="P:protein transport by the Sec complex"/>
    <property type="evidence" value="ECO:0007669"/>
    <property type="project" value="TreeGrafter"/>
</dbReference>
<dbReference type="PROSITE" id="PS51196">
    <property type="entry name" value="SECA_MOTOR_DEAD"/>
    <property type="match status" value="1"/>
</dbReference>